<feature type="compositionally biased region" description="Basic and acidic residues" evidence="10">
    <location>
        <begin position="978"/>
        <end position="989"/>
    </location>
</feature>
<evidence type="ECO:0000256" key="1">
    <source>
        <dbReference type="ARBA" id="ARBA00004123"/>
    </source>
</evidence>
<evidence type="ECO:0000259" key="11">
    <source>
        <dbReference type="PROSITE" id="PS50090"/>
    </source>
</evidence>
<feature type="compositionally biased region" description="Acidic residues" evidence="10">
    <location>
        <begin position="614"/>
        <end position="623"/>
    </location>
</feature>
<feature type="domain" description="HTH myb-type" evidence="13">
    <location>
        <begin position="929"/>
        <end position="984"/>
    </location>
</feature>
<evidence type="ECO:0000313" key="15">
    <source>
        <dbReference type="Proteomes" id="UP001215280"/>
    </source>
</evidence>
<feature type="region of interest" description="Disordered" evidence="10">
    <location>
        <begin position="76"/>
        <end position="111"/>
    </location>
</feature>
<feature type="region of interest" description="Disordered" evidence="10">
    <location>
        <begin position="1214"/>
        <end position="1245"/>
    </location>
</feature>
<evidence type="ECO:0000256" key="8">
    <source>
        <dbReference type="ARBA" id="ARBA00029670"/>
    </source>
</evidence>
<dbReference type="GO" id="GO:0006281">
    <property type="term" value="P:DNA repair"/>
    <property type="evidence" value="ECO:0007669"/>
    <property type="project" value="UniProtKB-KW"/>
</dbReference>
<keyword evidence="3" id="KW-0227">DNA damage</keyword>
<keyword evidence="9" id="KW-0175">Coiled coil</keyword>
<feature type="compositionally biased region" description="Polar residues" evidence="10">
    <location>
        <begin position="1026"/>
        <end position="1036"/>
    </location>
</feature>
<dbReference type="AlphaFoldDB" id="A0AAD7IBZ4"/>
<dbReference type="SUPFAM" id="SSF46689">
    <property type="entry name" value="Homeodomain-like"/>
    <property type="match status" value="1"/>
</dbReference>
<feature type="compositionally biased region" description="Polar residues" evidence="10">
    <location>
        <begin position="653"/>
        <end position="662"/>
    </location>
</feature>
<feature type="region of interest" description="Disordered" evidence="10">
    <location>
        <begin position="299"/>
        <end position="320"/>
    </location>
</feature>
<evidence type="ECO:0000313" key="14">
    <source>
        <dbReference type="EMBL" id="KAJ7739697.1"/>
    </source>
</evidence>
<feature type="compositionally biased region" description="Basic and acidic residues" evidence="10">
    <location>
        <begin position="418"/>
        <end position="433"/>
    </location>
</feature>
<dbReference type="PROSITE" id="PS50090">
    <property type="entry name" value="MYB_LIKE"/>
    <property type="match status" value="1"/>
</dbReference>
<reference evidence="14" key="1">
    <citation type="submission" date="2023-03" db="EMBL/GenBank/DDBJ databases">
        <title>Massive genome expansion in bonnet fungi (Mycena s.s.) driven by repeated elements and novel gene families across ecological guilds.</title>
        <authorList>
            <consortium name="Lawrence Berkeley National Laboratory"/>
            <person name="Harder C.B."/>
            <person name="Miyauchi S."/>
            <person name="Viragh M."/>
            <person name="Kuo A."/>
            <person name="Thoen E."/>
            <person name="Andreopoulos B."/>
            <person name="Lu D."/>
            <person name="Skrede I."/>
            <person name="Drula E."/>
            <person name="Henrissat B."/>
            <person name="Morin E."/>
            <person name="Kohler A."/>
            <person name="Barry K."/>
            <person name="LaButti K."/>
            <person name="Morin E."/>
            <person name="Salamov A."/>
            <person name="Lipzen A."/>
            <person name="Mereny Z."/>
            <person name="Hegedus B."/>
            <person name="Baldrian P."/>
            <person name="Stursova M."/>
            <person name="Weitz H."/>
            <person name="Taylor A."/>
            <person name="Grigoriev I.V."/>
            <person name="Nagy L.G."/>
            <person name="Martin F."/>
            <person name="Kauserud H."/>
        </authorList>
    </citation>
    <scope>NUCLEOTIDE SEQUENCE</scope>
    <source>
        <strain evidence="14">CBHHK188m</strain>
    </source>
</reference>
<dbReference type="GO" id="GO:0035267">
    <property type="term" value="C:NuA4 histone acetyltransferase complex"/>
    <property type="evidence" value="ECO:0007669"/>
    <property type="project" value="TreeGrafter"/>
</dbReference>
<feature type="region of interest" description="Disordered" evidence="10">
    <location>
        <begin position="1144"/>
        <end position="1176"/>
    </location>
</feature>
<dbReference type="InterPro" id="IPR014012">
    <property type="entry name" value="HSA_dom"/>
</dbReference>
<evidence type="ECO:0000256" key="10">
    <source>
        <dbReference type="SAM" id="MobiDB-lite"/>
    </source>
</evidence>
<keyword evidence="15" id="KW-1185">Reference proteome</keyword>
<evidence type="ECO:0000256" key="2">
    <source>
        <dbReference type="ARBA" id="ARBA00008913"/>
    </source>
</evidence>
<dbReference type="SMART" id="SM00717">
    <property type="entry name" value="SANT"/>
    <property type="match status" value="1"/>
</dbReference>
<feature type="compositionally biased region" description="Low complexity" evidence="10">
    <location>
        <begin position="357"/>
        <end position="368"/>
    </location>
</feature>
<protein>
    <recommendedName>
        <fullName evidence="8">Vacuolar import and degradation protein 21</fullName>
    </recommendedName>
</protein>
<feature type="compositionally biased region" description="Basic and acidic residues" evidence="10">
    <location>
        <begin position="816"/>
        <end position="833"/>
    </location>
</feature>
<dbReference type="Proteomes" id="UP001215280">
    <property type="component" value="Unassembled WGS sequence"/>
</dbReference>
<evidence type="ECO:0000259" key="12">
    <source>
        <dbReference type="PROSITE" id="PS51204"/>
    </source>
</evidence>
<evidence type="ECO:0000256" key="3">
    <source>
        <dbReference type="ARBA" id="ARBA00022763"/>
    </source>
</evidence>
<comment type="function">
    <text evidence="7">Component of the NuA4 histone acetyltransferase complex which is involved in transcriptional activation of selected genes principally by acetylation of nucleosomal histone H4 and H2A. The NuA4 complex is also involved in DNA repair.</text>
</comment>
<dbReference type="InterPro" id="IPR017930">
    <property type="entry name" value="Myb_dom"/>
</dbReference>
<keyword evidence="6" id="KW-0539">Nucleus</keyword>
<sequence length="1274" mass="140470">MEDKTSDALVEERVAQLQVISQRRNALLRQMFHMVQRRHSAGSIIKLEEEDDNDELAVFLDRFDLAKKCVINYLQDPNSPKPPIADKTPSIPVSRASSIPSQHPPPESDDELDLIGTPAVSIKSVPSQSRAPSETLRVIIQPPLDGTDSVPIVVEEAVSEDQHEAPALSSLTVDAEGPFHVQVAAEEATKVDVASPEVDEAPTEPNDMVVDEDLFSVHDLTPPPATELAPAADSPVPAAAEPADSIQETDLGPSEHVVMGDVPVQVEGPKDELELANDTPTQMVRPETPLSDAESMVLDEEDEGMQAEPQPAPSGECLPPDLATKFSTKESTPQPIVMTAPPLPVFIREPTSTLAPPSFDFSAAPSSPILVSPETPVTPPESRHGYRPTYTLPPLKSLPADFSRKTKPAKQPRKHKEREKNSAGDKAKDKDDWAPLGVSRWGATLRANPVHLKVSRAPKCLNSREWSVAMAELRLIRTLEQVELLKDAGRWSFRQPKKQRGVGGLTKTHWDYVMDEMKWMRIDFREERKWKLALAYNLSTAVLEWHCFGSLAERVAKGICVGWRRPRVDVIQEELMLDEDVLPLEQPMDVDIVANSVAPVSSAPSASLLAIDYGSEDDDDDEQDKQSVVDALEPSSILDDALDAAEKEPATAATDSGFSSIEFNRGDDSEEPPSALSEVPSKMDVDEEEKPAVDGPKDTPSGLKDSSGDPVFSQFDSISTLGDTTLGETTVVASSAKASAKANIYAPLREYLAYSGTDKLFLDLHDLDRVIMNASADELSADPAFPPTDLSEIFPDLPPLGMLDVAPPPPANVLEGKVKKSEKRDRDDPNKRMEDTMYTKLFPIGKFMYTKPTLIGPLQPAKRWKNGRWLNADDCPASDPDTPPIKPEDSANELFNAKFANAGMQKTLDQIKEKEAKEKETPRRAAHIWTVVDDNLLKALAEKYPNNWTLIAECYNSARLTISIDKRSPRDCQDRWKERWAPELTRPKQQEPATSVDEISAPPMTPTPPTPTPSMTTRGIKRLASVSVSGPQQPASGSDAKKRRRHQYVQETMRKAAKKRAEQTQKLIGIQRKPPAIHETHAQYSRLPKYSPAELSRMKAEKDYKDQQDLIEARRKHEAMTRQQLQQLQAVRLTAAAAARNQVNISQQQQHQQQQQQQQQQRIASPMAGQRGLTAQQQQQQHLLQQQARMQQQQQQTQQAQQVLAHQQALLAQAGGGPSGNANVGVRAGTSSPRPPTSAVVPGNALPRQSYSSVNFVTAGLQHCTPEQLQNMVR</sequence>
<dbReference type="Pfam" id="PF13921">
    <property type="entry name" value="Myb_DNA-bind_6"/>
    <property type="match status" value="1"/>
</dbReference>
<comment type="caution">
    <text evidence="14">The sequence shown here is derived from an EMBL/GenBank/DDBJ whole genome shotgun (WGS) entry which is preliminary data.</text>
</comment>
<feature type="region of interest" description="Disordered" evidence="10">
    <location>
        <begin position="613"/>
        <end position="634"/>
    </location>
</feature>
<feature type="region of interest" description="Disordered" evidence="10">
    <location>
        <begin position="221"/>
        <end position="244"/>
    </location>
</feature>
<gene>
    <name evidence="14" type="ORF">DFH07DRAFT_752123</name>
</gene>
<feature type="domain" description="Myb-like" evidence="11">
    <location>
        <begin position="921"/>
        <end position="980"/>
    </location>
</feature>
<evidence type="ECO:0000256" key="4">
    <source>
        <dbReference type="ARBA" id="ARBA00022853"/>
    </source>
</evidence>
<evidence type="ECO:0000256" key="5">
    <source>
        <dbReference type="ARBA" id="ARBA00023204"/>
    </source>
</evidence>
<feature type="coiled-coil region" evidence="9">
    <location>
        <begin position="1176"/>
        <end position="1203"/>
    </location>
</feature>
<dbReference type="Gene3D" id="1.10.10.60">
    <property type="entry name" value="Homeodomain-like"/>
    <property type="match status" value="1"/>
</dbReference>
<comment type="subcellular location">
    <subcellularLocation>
        <location evidence="1">Nucleus</location>
    </subcellularLocation>
</comment>
<organism evidence="14 15">
    <name type="scientific">Mycena maculata</name>
    <dbReference type="NCBI Taxonomy" id="230809"/>
    <lineage>
        <taxon>Eukaryota</taxon>
        <taxon>Fungi</taxon>
        <taxon>Dikarya</taxon>
        <taxon>Basidiomycota</taxon>
        <taxon>Agaricomycotina</taxon>
        <taxon>Agaricomycetes</taxon>
        <taxon>Agaricomycetidae</taxon>
        <taxon>Agaricales</taxon>
        <taxon>Marasmiineae</taxon>
        <taxon>Mycenaceae</taxon>
        <taxon>Mycena</taxon>
    </lineage>
</organism>
<accession>A0AAD7IBZ4</accession>
<comment type="similarity">
    <text evidence="2">Belongs to the EAF1 family.</text>
</comment>
<dbReference type="PANTHER" id="PTHR46459:SF1">
    <property type="entry name" value="E1A-BINDING PROTEIN P400"/>
    <property type="match status" value="1"/>
</dbReference>
<evidence type="ECO:0000256" key="7">
    <source>
        <dbReference type="ARBA" id="ARBA00025178"/>
    </source>
</evidence>
<evidence type="ECO:0000259" key="13">
    <source>
        <dbReference type="PROSITE" id="PS51294"/>
    </source>
</evidence>
<dbReference type="InterPro" id="IPR001005">
    <property type="entry name" value="SANT/Myb"/>
</dbReference>
<dbReference type="SMART" id="SM00573">
    <property type="entry name" value="HSA"/>
    <property type="match status" value="1"/>
</dbReference>
<feature type="compositionally biased region" description="Basic residues" evidence="10">
    <location>
        <begin position="405"/>
        <end position="417"/>
    </location>
</feature>
<dbReference type="PROSITE" id="PS51204">
    <property type="entry name" value="HSA"/>
    <property type="match status" value="1"/>
</dbReference>
<feature type="region of interest" description="Disordered" evidence="10">
    <location>
        <begin position="357"/>
        <end position="433"/>
    </location>
</feature>
<dbReference type="PANTHER" id="PTHR46459">
    <property type="entry name" value="E1A-BINDING PROTEIN P400-RELATED"/>
    <property type="match status" value="1"/>
</dbReference>
<dbReference type="Pfam" id="PF07529">
    <property type="entry name" value="HSA"/>
    <property type="match status" value="1"/>
</dbReference>
<evidence type="ECO:0000256" key="9">
    <source>
        <dbReference type="SAM" id="Coils"/>
    </source>
</evidence>
<dbReference type="CDD" id="cd00167">
    <property type="entry name" value="SANT"/>
    <property type="match status" value="1"/>
</dbReference>
<name>A0AAD7IBZ4_9AGAR</name>
<dbReference type="GO" id="GO:0005634">
    <property type="term" value="C:nucleus"/>
    <property type="evidence" value="ECO:0007669"/>
    <property type="project" value="UniProtKB-SubCell"/>
</dbReference>
<keyword evidence="4" id="KW-0156">Chromatin regulator</keyword>
<dbReference type="EMBL" id="JARJLG010000131">
    <property type="protein sequence ID" value="KAJ7739697.1"/>
    <property type="molecule type" value="Genomic_DNA"/>
</dbReference>
<feature type="region of interest" description="Disordered" evidence="10">
    <location>
        <begin position="978"/>
        <end position="1049"/>
    </location>
</feature>
<dbReference type="PROSITE" id="PS51294">
    <property type="entry name" value="HTH_MYB"/>
    <property type="match status" value="1"/>
</dbReference>
<dbReference type="GO" id="GO:0003682">
    <property type="term" value="F:chromatin binding"/>
    <property type="evidence" value="ECO:0007669"/>
    <property type="project" value="TreeGrafter"/>
</dbReference>
<feature type="compositionally biased region" description="Pro residues" evidence="10">
    <location>
        <begin position="1003"/>
        <end position="1012"/>
    </location>
</feature>
<feature type="compositionally biased region" description="Low complexity" evidence="10">
    <location>
        <begin position="226"/>
        <end position="243"/>
    </location>
</feature>
<feature type="compositionally biased region" description="Low complexity" evidence="10">
    <location>
        <begin position="1144"/>
        <end position="1161"/>
    </location>
</feature>
<feature type="region of interest" description="Disordered" evidence="10">
    <location>
        <begin position="810"/>
        <end position="833"/>
    </location>
</feature>
<dbReference type="GO" id="GO:0006325">
    <property type="term" value="P:chromatin organization"/>
    <property type="evidence" value="ECO:0007669"/>
    <property type="project" value="UniProtKB-KW"/>
</dbReference>
<proteinExistence type="inferred from homology"/>
<feature type="domain" description="HSA" evidence="12">
    <location>
        <begin position="497"/>
        <end position="586"/>
    </location>
</feature>
<dbReference type="InterPro" id="IPR009057">
    <property type="entry name" value="Homeodomain-like_sf"/>
</dbReference>
<evidence type="ECO:0000256" key="6">
    <source>
        <dbReference type="ARBA" id="ARBA00023242"/>
    </source>
</evidence>
<keyword evidence="5" id="KW-0234">DNA repair</keyword>
<feature type="region of interest" description="Disordered" evidence="10">
    <location>
        <begin position="646"/>
        <end position="710"/>
    </location>
</feature>